<evidence type="ECO:0000313" key="1">
    <source>
        <dbReference type="EMBL" id="MCE4540606.1"/>
    </source>
</evidence>
<accession>A0ABS8XPV5</accession>
<dbReference type="EMBL" id="JAJTWT010000019">
    <property type="protein sequence ID" value="MCE4540606.1"/>
    <property type="molecule type" value="Genomic_DNA"/>
</dbReference>
<proteinExistence type="predicted"/>
<comment type="caution">
    <text evidence="1">The sequence shown here is derived from an EMBL/GenBank/DDBJ whole genome shotgun (WGS) entry which is preliminary data.</text>
</comment>
<name>A0ABS8XPV5_9BURK</name>
<dbReference type="Proteomes" id="UP001201463">
    <property type="component" value="Unassembled WGS sequence"/>
</dbReference>
<dbReference type="SUPFAM" id="SSF53850">
    <property type="entry name" value="Periplasmic binding protein-like II"/>
    <property type="match status" value="1"/>
</dbReference>
<sequence>MTGSLMASDRFPLLSRRCFCAATLVGNTAVLAQAAAPSVPLLLSEAVDLSFVSPLLKVIEHAAGFRWASSVVPFGRMMRMVEQGEAVGFGISPTAERKVQLAFSRSIFEGAIWAVSRADRRLAIRQVQDMVGQVVCASRTAAYGIEIGDPTFPRINVQSVSGVLSQRLRTLEARHCDVLLVTARNGEADSIRARLRAAGADPREYVLSEAPVAIEGVHFAVAKAGPFAKWLASIDSAILAERSEIDRLSSKVG</sequence>
<keyword evidence="2" id="KW-1185">Reference proteome</keyword>
<reference evidence="1 2" key="1">
    <citation type="submission" date="2021-12" db="EMBL/GenBank/DDBJ databases">
        <title>Genome seq of p7.</title>
        <authorList>
            <person name="Seo T."/>
        </authorList>
    </citation>
    <scope>NUCLEOTIDE SEQUENCE [LARGE SCALE GENOMIC DNA]</scope>
    <source>
        <strain evidence="1 2">P7</strain>
    </source>
</reference>
<organism evidence="1 2">
    <name type="scientific">Pelomonas caseinilytica</name>
    <dbReference type="NCBI Taxonomy" id="2906763"/>
    <lineage>
        <taxon>Bacteria</taxon>
        <taxon>Pseudomonadati</taxon>
        <taxon>Pseudomonadota</taxon>
        <taxon>Betaproteobacteria</taxon>
        <taxon>Burkholderiales</taxon>
        <taxon>Sphaerotilaceae</taxon>
        <taxon>Roseateles</taxon>
    </lineage>
</organism>
<protein>
    <submittedName>
        <fullName evidence="1">Transporter substrate-binding domain-containing protein</fullName>
    </submittedName>
</protein>
<evidence type="ECO:0000313" key="2">
    <source>
        <dbReference type="Proteomes" id="UP001201463"/>
    </source>
</evidence>
<dbReference type="RefSeq" id="WP_233395136.1">
    <property type="nucleotide sequence ID" value="NZ_JAJTWT010000019.1"/>
</dbReference>
<dbReference type="Gene3D" id="3.40.190.10">
    <property type="entry name" value="Periplasmic binding protein-like II"/>
    <property type="match status" value="2"/>
</dbReference>
<gene>
    <name evidence="1" type="ORF">LXT12_25530</name>
</gene>